<reference evidence="3" key="1">
    <citation type="submission" date="2016-06" db="EMBL/GenBank/DDBJ databases">
        <authorList>
            <person name="Varghese N."/>
            <person name="Submissions Spin"/>
        </authorList>
    </citation>
    <scope>NUCLEOTIDE SEQUENCE [LARGE SCALE GENOMIC DNA]</scope>
    <source>
        <strain evidence="3">DSM 45794</strain>
    </source>
</reference>
<evidence type="ECO:0000313" key="3">
    <source>
        <dbReference type="Proteomes" id="UP000199558"/>
    </source>
</evidence>
<accession>A0A1A9BAF7</accession>
<evidence type="ECO:0000256" key="1">
    <source>
        <dbReference type="SAM" id="MobiDB-lite"/>
    </source>
</evidence>
<sequence length="147" mass="16266">MRQLAKYGFAERAAAAESRERPRRATARDTSWDDDSDDPAMKAATDQLDGVMLALLVRRARDYLAVRGDEPVEWRTAAGFGDALLHVTAAEPRGLTEEIEGLLARHDERVADPARRPPGSRPVQIIQMAVPRRPVPVEGQRAGTDRD</sequence>
<dbReference type="STRING" id="946078.GA0070622_2891"/>
<feature type="region of interest" description="Disordered" evidence="1">
    <location>
        <begin position="1"/>
        <end position="42"/>
    </location>
</feature>
<dbReference type="EMBL" id="FLRH01000003">
    <property type="protein sequence ID" value="SBT65877.1"/>
    <property type="molecule type" value="Genomic_DNA"/>
</dbReference>
<proteinExistence type="predicted"/>
<evidence type="ECO:0000313" key="2">
    <source>
        <dbReference type="EMBL" id="SBT65877.1"/>
    </source>
</evidence>
<dbReference type="AlphaFoldDB" id="A0A1A9BAF7"/>
<gene>
    <name evidence="2" type="ORF">GA0070622_2891</name>
</gene>
<protein>
    <submittedName>
        <fullName evidence="2">Uncharacterized protein</fullName>
    </submittedName>
</protein>
<organism evidence="2 3">
    <name type="scientific">Micromonospora sediminicola</name>
    <dbReference type="NCBI Taxonomy" id="946078"/>
    <lineage>
        <taxon>Bacteria</taxon>
        <taxon>Bacillati</taxon>
        <taxon>Actinomycetota</taxon>
        <taxon>Actinomycetes</taxon>
        <taxon>Micromonosporales</taxon>
        <taxon>Micromonosporaceae</taxon>
        <taxon>Micromonospora</taxon>
    </lineage>
</organism>
<dbReference type="Proteomes" id="UP000199558">
    <property type="component" value="Unassembled WGS sequence"/>
</dbReference>
<feature type="region of interest" description="Disordered" evidence="1">
    <location>
        <begin position="111"/>
        <end position="147"/>
    </location>
</feature>
<name>A0A1A9BAF7_9ACTN</name>
<keyword evidence="3" id="KW-1185">Reference proteome</keyword>